<proteinExistence type="predicted"/>
<feature type="signal peptide" evidence="1">
    <location>
        <begin position="1"/>
        <end position="21"/>
    </location>
</feature>
<dbReference type="AlphaFoldDB" id="A0A9X9X159"/>
<name>A0A9X9X159_9PROT</name>
<evidence type="ECO:0000256" key="1">
    <source>
        <dbReference type="SAM" id="SignalP"/>
    </source>
</evidence>
<feature type="chain" id="PRO_5040746698" evidence="1">
    <location>
        <begin position="22"/>
        <end position="150"/>
    </location>
</feature>
<dbReference type="RefSeq" id="WP_211863550.1">
    <property type="nucleotide sequence ID" value="NZ_JAAEDM010000060.1"/>
</dbReference>
<evidence type="ECO:0000313" key="2">
    <source>
        <dbReference type="EMBL" id="MBR0673138.1"/>
    </source>
</evidence>
<dbReference type="EMBL" id="JAAEDM010000060">
    <property type="protein sequence ID" value="MBR0673138.1"/>
    <property type="molecule type" value="Genomic_DNA"/>
</dbReference>
<comment type="caution">
    <text evidence="2">The sequence shown here is derived from an EMBL/GenBank/DDBJ whole genome shotgun (WGS) entry which is preliminary data.</text>
</comment>
<accession>A0A9X9X159</accession>
<gene>
    <name evidence="2" type="ORF">GXW76_18320</name>
</gene>
<sequence>MRRLVRCLILAAPLLATGAAAQQPSAPHEWLFGSWTGGFFPPSDTEGPRCTAQPTVIFTRDVVMRTGLLDPAYRQRVIETVATRDGGASFRFQPAAPSGAFASRLPPDIGFGCPGGPDVLEVQQTGPDEITFPNCRDMPAPLRRCGSPNR</sequence>
<reference evidence="2" key="1">
    <citation type="submission" date="2020-01" db="EMBL/GenBank/DDBJ databases">
        <authorList>
            <person name="Rat A."/>
        </authorList>
    </citation>
    <scope>NUCLEOTIDE SEQUENCE</scope>
    <source>
        <strain evidence="2">LMG 31231</strain>
    </source>
</reference>
<keyword evidence="1" id="KW-0732">Signal</keyword>
<dbReference type="Proteomes" id="UP001138751">
    <property type="component" value="Unassembled WGS sequence"/>
</dbReference>
<evidence type="ECO:0000313" key="3">
    <source>
        <dbReference type="Proteomes" id="UP001138751"/>
    </source>
</evidence>
<protein>
    <submittedName>
        <fullName evidence="2">Uncharacterized protein</fullName>
    </submittedName>
</protein>
<keyword evidence="3" id="KW-1185">Reference proteome</keyword>
<reference evidence="2" key="2">
    <citation type="journal article" date="2021" name="Syst. Appl. Microbiol.">
        <title>Roseomonas hellenica sp. nov., isolated from roots of wild-growing Alkanna tinctoria.</title>
        <authorList>
            <person name="Rat A."/>
            <person name="Naranjo H.D."/>
            <person name="Lebbe L."/>
            <person name="Cnockaert M."/>
            <person name="Krigas N."/>
            <person name="Grigoriadou K."/>
            <person name="Maloupa E."/>
            <person name="Willems A."/>
        </authorList>
    </citation>
    <scope>NUCLEOTIDE SEQUENCE</scope>
    <source>
        <strain evidence="2">LMG 31231</strain>
    </source>
</reference>
<organism evidence="2 3">
    <name type="scientific">Neoroseomonas soli</name>
    <dbReference type="NCBI Taxonomy" id="1081025"/>
    <lineage>
        <taxon>Bacteria</taxon>
        <taxon>Pseudomonadati</taxon>
        <taxon>Pseudomonadota</taxon>
        <taxon>Alphaproteobacteria</taxon>
        <taxon>Acetobacterales</taxon>
        <taxon>Acetobacteraceae</taxon>
        <taxon>Neoroseomonas</taxon>
    </lineage>
</organism>